<reference evidence="2 3" key="1">
    <citation type="submission" date="2013-02" db="EMBL/GenBank/DDBJ databases">
        <title>The Genome Sequence of Acinetobacter sp. NIPH 809.</title>
        <authorList>
            <consortium name="The Broad Institute Genome Sequencing Platform"/>
            <consortium name="The Broad Institute Genome Sequencing Center for Infectious Disease"/>
            <person name="Cerqueira G."/>
            <person name="Feldgarden M."/>
            <person name="Courvalin P."/>
            <person name="Perichon B."/>
            <person name="Grillot-Courvalin C."/>
            <person name="Clermont D."/>
            <person name="Rocha E."/>
            <person name="Yoon E.-J."/>
            <person name="Nemec A."/>
            <person name="Walker B."/>
            <person name="Young S.K."/>
            <person name="Zeng Q."/>
            <person name="Gargeya S."/>
            <person name="Fitzgerald M."/>
            <person name="Haas B."/>
            <person name="Abouelleil A."/>
            <person name="Alvarado L."/>
            <person name="Arachchi H.M."/>
            <person name="Berlin A.M."/>
            <person name="Chapman S.B."/>
            <person name="Dewar J."/>
            <person name="Goldberg J."/>
            <person name="Griggs A."/>
            <person name="Gujja S."/>
            <person name="Hansen M."/>
            <person name="Howarth C."/>
            <person name="Imamovic A."/>
            <person name="Larimer J."/>
            <person name="McCowan C."/>
            <person name="Murphy C."/>
            <person name="Neiman D."/>
            <person name="Pearson M."/>
            <person name="Priest M."/>
            <person name="Roberts A."/>
            <person name="Saif S."/>
            <person name="Shea T."/>
            <person name="Sisk P."/>
            <person name="Sykes S."/>
            <person name="Wortman J."/>
            <person name="Nusbaum C."/>
            <person name="Birren B."/>
        </authorList>
    </citation>
    <scope>NUCLEOTIDE SEQUENCE [LARGE SCALE GENOMIC DNA]</scope>
    <source>
        <strain evidence="2 3">NIPH 809</strain>
    </source>
</reference>
<proteinExistence type="predicted"/>
<accession>A0ABP2TPD5</accession>
<dbReference type="Proteomes" id="UP000013034">
    <property type="component" value="Unassembled WGS sequence"/>
</dbReference>
<feature type="compositionally biased region" description="Gly residues" evidence="1">
    <location>
        <begin position="409"/>
        <end position="433"/>
    </location>
</feature>
<dbReference type="Pfam" id="PF13589">
    <property type="entry name" value="HATPase_c_3"/>
    <property type="match status" value="1"/>
</dbReference>
<evidence type="ECO:0008006" key="4">
    <source>
        <dbReference type="Google" id="ProtNLM"/>
    </source>
</evidence>
<dbReference type="EMBL" id="APOI01000014">
    <property type="protein sequence ID" value="ENU24236.1"/>
    <property type="molecule type" value="Genomic_DNA"/>
</dbReference>
<comment type="caution">
    <text evidence="2">The sequence shown here is derived from an EMBL/GenBank/DDBJ whole genome shotgun (WGS) entry which is preliminary data.</text>
</comment>
<feature type="non-terminal residue" evidence="2">
    <location>
        <position position="433"/>
    </location>
</feature>
<dbReference type="Gene3D" id="3.30.565.10">
    <property type="entry name" value="Histidine kinase-like ATPase, C-terminal domain"/>
    <property type="match status" value="1"/>
</dbReference>
<organism evidence="2 3">
    <name type="scientific">Acinetobacter proteolyticus</name>
    <dbReference type="NCBI Taxonomy" id="1776741"/>
    <lineage>
        <taxon>Bacteria</taxon>
        <taxon>Pseudomonadati</taxon>
        <taxon>Pseudomonadota</taxon>
        <taxon>Gammaproteobacteria</taxon>
        <taxon>Moraxellales</taxon>
        <taxon>Moraxellaceae</taxon>
        <taxon>Acinetobacter</taxon>
    </lineage>
</organism>
<sequence length="433" mass="48558">MSQLNIDLENSEKLPESVKIQVDGKIVNELSKQVSSHLFALGELMKNSYDAKATIINIIFDMKKNNLTIEDNGDGINIANIQSLLHIAKSGKEYGREFSFNYKGKTITRYTQGSKGLGLFCAFKFGNKVQWDTRFSNQSYSITVNKDDIVDSSDISQINFPLQKGSRTTTGTTITIDFEPQDPDLHYIYQIITISKNYKKLVNFFHDDSMNIKFKVIPASTSTDKKITLETIGKKTLNNLLSEHKLFDIEYNSDTNKIIYNDFNSKEHTRIFTKKNSTDDYKIKLKINAYSFPQGYPGVKNIDNIFHNLNGDLSPLIYINGVLFNNDQIFNPAITRKIQSGKSLPQLTGFIEIFCTNTGLQFNNERTELIDNAFNDRLKKDLVELNKFLQEEGKKIEKIINPKKQAGGQTAGGQTAGGQTVGGQTAGGQTAGG</sequence>
<dbReference type="SUPFAM" id="SSF55874">
    <property type="entry name" value="ATPase domain of HSP90 chaperone/DNA topoisomerase II/histidine kinase"/>
    <property type="match status" value="1"/>
</dbReference>
<protein>
    <recommendedName>
        <fullName evidence="4">ATP-binding protein</fullName>
    </recommendedName>
</protein>
<feature type="region of interest" description="Disordered" evidence="1">
    <location>
        <begin position="401"/>
        <end position="433"/>
    </location>
</feature>
<dbReference type="InterPro" id="IPR036890">
    <property type="entry name" value="HATPase_C_sf"/>
</dbReference>
<evidence type="ECO:0000313" key="2">
    <source>
        <dbReference type="EMBL" id="ENU24236.1"/>
    </source>
</evidence>
<dbReference type="RefSeq" id="WP_004653689.1">
    <property type="nucleotide sequence ID" value="NZ_KB849179.1"/>
</dbReference>
<name>A0ABP2TPD5_9GAMM</name>
<keyword evidence="3" id="KW-1185">Reference proteome</keyword>
<evidence type="ECO:0000313" key="3">
    <source>
        <dbReference type="Proteomes" id="UP000013034"/>
    </source>
</evidence>
<evidence type="ECO:0000256" key="1">
    <source>
        <dbReference type="SAM" id="MobiDB-lite"/>
    </source>
</evidence>
<gene>
    <name evidence="2" type="ORF">F993_01552</name>
</gene>